<reference evidence="3" key="1">
    <citation type="submission" date="2023-07" db="EMBL/GenBank/DDBJ databases">
        <authorList>
            <person name="Kim M.K."/>
        </authorList>
    </citation>
    <scope>NUCLEOTIDE SEQUENCE</scope>
    <source>
        <strain evidence="3">M29</strain>
    </source>
</reference>
<evidence type="ECO:0000256" key="1">
    <source>
        <dbReference type="SAM" id="SignalP"/>
    </source>
</evidence>
<name>A0ABT9ACK0_9BACT</name>
<protein>
    <submittedName>
        <fullName evidence="3">Porin family protein</fullName>
    </submittedName>
</protein>
<keyword evidence="1" id="KW-0732">Signal</keyword>
<feature type="domain" description="Outer membrane protein beta-barrel" evidence="2">
    <location>
        <begin position="22"/>
        <end position="189"/>
    </location>
</feature>
<proteinExistence type="predicted"/>
<accession>A0ABT9ACK0</accession>
<gene>
    <name evidence="3" type="ORF">Q5H92_14420</name>
</gene>
<evidence type="ECO:0000259" key="2">
    <source>
        <dbReference type="Pfam" id="PF13568"/>
    </source>
</evidence>
<dbReference type="Pfam" id="PF13568">
    <property type="entry name" value="OMP_b-brl_2"/>
    <property type="match status" value="1"/>
</dbReference>
<dbReference type="Proteomes" id="UP001167796">
    <property type="component" value="Unassembled WGS sequence"/>
</dbReference>
<sequence>MQARTLLALGALALASTSTLHAQTTDVQFGAKAGMSLAVLDGSLNTSPQFKPGLAVGGFLRWRPSARVAIQPELVFSQQGATNTGVATGHSYENKVKLNYLNVPVLLKVYLGDVVNVQLGPQFGLLLSGQHTGQVGYISSTTGNNGYVLVDNDVKKDFGNDVALCGGVGVDLKNGLLFSARLNYGVTDINNNDADKALRQRLNIGGIHNRSFEFALGYAFGGK</sequence>
<organism evidence="3 4">
    <name type="scientific">Hymenobacter mellowenesis</name>
    <dbReference type="NCBI Taxonomy" id="3063995"/>
    <lineage>
        <taxon>Bacteria</taxon>
        <taxon>Pseudomonadati</taxon>
        <taxon>Bacteroidota</taxon>
        <taxon>Cytophagia</taxon>
        <taxon>Cytophagales</taxon>
        <taxon>Hymenobacteraceae</taxon>
        <taxon>Hymenobacter</taxon>
    </lineage>
</organism>
<feature type="signal peptide" evidence="1">
    <location>
        <begin position="1"/>
        <end position="22"/>
    </location>
</feature>
<dbReference type="EMBL" id="JAUQSX010000007">
    <property type="protein sequence ID" value="MDO7847561.1"/>
    <property type="molecule type" value="Genomic_DNA"/>
</dbReference>
<evidence type="ECO:0000313" key="4">
    <source>
        <dbReference type="Proteomes" id="UP001167796"/>
    </source>
</evidence>
<dbReference type="InterPro" id="IPR025665">
    <property type="entry name" value="Beta-barrel_OMP_2"/>
</dbReference>
<comment type="caution">
    <text evidence="3">The sequence shown here is derived from an EMBL/GenBank/DDBJ whole genome shotgun (WGS) entry which is preliminary data.</text>
</comment>
<feature type="chain" id="PRO_5045919327" evidence="1">
    <location>
        <begin position="23"/>
        <end position="223"/>
    </location>
</feature>
<evidence type="ECO:0000313" key="3">
    <source>
        <dbReference type="EMBL" id="MDO7847561.1"/>
    </source>
</evidence>
<keyword evidence="4" id="KW-1185">Reference proteome</keyword>
<dbReference type="RefSeq" id="WP_305012238.1">
    <property type="nucleotide sequence ID" value="NZ_JAUQSX010000007.1"/>
</dbReference>